<dbReference type="RefSeq" id="WP_071063011.1">
    <property type="nucleotide sequence ID" value="NZ_MKIE01000004.1"/>
</dbReference>
<dbReference type="Gene3D" id="3.30.70.3270">
    <property type="match status" value="1"/>
</dbReference>
<dbReference type="EMBL" id="MKIE01000004">
    <property type="protein sequence ID" value="OHW62315.1"/>
    <property type="molecule type" value="Genomic_DNA"/>
</dbReference>
<accession>A0A1S1V7A6</accession>
<feature type="domain" description="4Fe-4S ferredoxin-type" evidence="4">
    <location>
        <begin position="5"/>
        <end position="34"/>
    </location>
</feature>
<dbReference type="STRING" id="39480.EUAN_13850"/>
<dbReference type="OrthoDB" id="9804603at2"/>
<dbReference type="InterPro" id="IPR017900">
    <property type="entry name" value="4Fe4S_Fe_S_CS"/>
</dbReference>
<dbReference type="InterPro" id="IPR017896">
    <property type="entry name" value="4Fe4S_Fe-S-bd"/>
</dbReference>
<gene>
    <name evidence="5" type="ORF">EUAN_13850</name>
</gene>
<dbReference type="Gene3D" id="3.30.70.20">
    <property type="match status" value="1"/>
</dbReference>
<dbReference type="GO" id="GO:0051536">
    <property type="term" value="F:iron-sulfur cluster binding"/>
    <property type="evidence" value="ECO:0007669"/>
    <property type="project" value="UniProtKB-KW"/>
</dbReference>
<proteinExistence type="predicted"/>
<dbReference type="PROSITE" id="PS00198">
    <property type="entry name" value="4FE4S_FER_1"/>
    <property type="match status" value="2"/>
</dbReference>
<comment type="caution">
    <text evidence="5">The sequence shown here is derived from an EMBL/GenBank/DDBJ whole genome shotgun (WGS) entry which is preliminary data.</text>
</comment>
<dbReference type="Proteomes" id="UP000180254">
    <property type="component" value="Unassembled WGS sequence"/>
</dbReference>
<dbReference type="PANTHER" id="PTHR43122">
    <property type="entry name" value="FERREDOXIN SUBUNIT OF PYRUVATE:FLAVODOXIN OXIDOREDUCTASE-RELATED"/>
    <property type="match status" value="1"/>
</dbReference>
<dbReference type="PANTHER" id="PTHR43122:SF2">
    <property type="entry name" value="FERREDOXIN SUBUNIT OF PYRUVATE:FLAVODOXIN OXIDOREDUCTASE"/>
    <property type="match status" value="1"/>
</dbReference>
<evidence type="ECO:0000259" key="4">
    <source>
        <dbReference type="PROSITE" id="PS51379"/>
    </source>
</evidence>
<keyword evidence="1" id="KW-0479">Metal-binding</keyword>
<evidence type="ECO:0000313" key="6">
    <source>
        <dbReference type="Proteomes" id="UP000180254"/>
    </source>
</evidence>
<evidence type="ECO:0000256" key="3">
    <source>
        <dbReference type="ARBA" id="ARBA00023014"/>
    </source>
</evidence>
<dbReference type="PROSITE" id="PS51379">
    <property type="entry name" value="4FE4S_FER_2"/>
    <property type="match status" value="2"/>
</dbReference>
<reference evidence="5 6" key="1">
    <citation type="submission" date="2016-09" db="EMBL/GenBank/DDBJ databases">
        <title>Genome sequence of Eubacterium angustum.</title>
        <authorList>
            <person name="Poehlein A."/>
            <person name="Daniel R."/>
        </authorList>
    </citation>
    <scope>NUCLEOTIDE SEQUENCE [LARGE SCALE GENOMIC DNA]</scope>
    <source>
        <strain evidence="5 6">DSM 1989</strain>
    </source>
</reference>
<dbReference type="GO" id="GO:0046872">
    <property type="term" value="F:metal ion binding"/>
    <property type="evidence" value="ECO:0007669"/>
    <property type="project" value="UniProtKB-KW"/>
</dbReference>
<organism evidence="5 6">
    <name type="scientific">Andreesenia angusta</name>
    <dbReference type="NCBI Taxonomy" id="39480"/>
    <lineage>
        <taxon>Bacteria</taxon>
        <taxon>Bacillati</taxon>
        <taxon>Bacillota</taxon>
        <taxon>Tissierellia</taxon>
        <taxon>Tissierellales</taxon>
        <taxon>Gottschalkiaceae</taxon>
        <taxon>Andreesenia</taxon>
    </lineage>
</organism>
<dbReference type="AlphaFoldDB" id="A0A1S1V7A6"/>
<protein>
    <submittedName>
        <fullName evidence="5">Ferredoxin-3</fullName>
    </submittedName>
</protein>
<keyword evidence="2" id="KW-0408">Iron</keyword>
<evidence type="ECO:0000313" key="5">
    <source>
        <dbReference type="EMBL" id="OHW62315.1"/>
    </source>
</evidence>
<name>A0A1S1V7A6_9FIRM</name>
<dbReference type="Pfam" id="PF12838">
    <property type="entry name" value="Fer4_7"/>
    <property type="match status" value="1"/>
</dbReference>
<keyword evidence="6" id="KW-1185">Reference proteome</keyword>
<feature type="domain" description="4Fe-4S ferredoxin-type" evidence="4">
    <location>
        <begin position="41"/>
        <end position="71"/>
    </location>
</feature>
<evidence type="ECO:0000256" key="1">
    <source>
        <dbReference type="ARBA" id="ARBA00022723"/>
    </source>
</evidence>
<keyword evidence="3" id="KW-0411">Iron-sulfur</keyword>
<evidence type="ECO:0000256" key="2">
    <source>
        <dbReference type="ARBA" id="ARBA00023004"/>
    </source>
</evidence>
<sequence length="82" mass="9234">MEHQNIVTFETERCKGCELCVSVCPVKIISLSRSINSRGYHVAHIEDMESCIGCASCAYMCPDSVITIERRDRDEQSAYEGK</sequence>
<dbReference type="SUPFAM" id="SSF54862">
    <property type="entry name" value="4Fe-4S ferredoxins"/>
    <property type="match status" value="1"/>
</dbReference>